<name>A0A017HRX6_9RHOB</name>
<proteinExistence type="predicted"/>
<dbReference type="RefSeq" id="WP_037278728.1">
    <property type="nucleotide sequence ID" value="NZ_KK088557.1"/>
</dbReference>
<feature type="signal peptide" evidence="1">
    <location>
        <begin position="1"/>
        <end position="25"/>
    </location>
</feature>
<accession>A0A017HRX6</accession>
<reference evidence="2 3" key="1">
    <citation type="submission" date="2013-02" db="EMBL/GenBank/DDBJ databases">
        <authorList>
            <person name="Fiebig A."/>
            <person name="Goeker M."/>
            <person name="Klenk H.-P.P."/>
        </authorList>
    </citation>
    <scope>NUCLEOTIDE SEQUENCE [LARGE SCALE GENOMIC DNA]</scope>
    <source>
        <strain evidence="2 3">DSM 19309</strain>
    </source>
</reference>
<keyword evidence="3" id="KW-1185">Reference proteome</keyword>
<dbReference type="HOGENOM" id="CLU_1203656_0_0_5"/>
<evidence type="ECO:0000313" key="3">
    <source>
        <dbReference type="Proteomes" id="UP000019666"/>
    </source>
</evidence>
<dbReference type="Proteomes" id="UP000019666">
    <property type="component" value="Unassembled WGS sequence"/>
</dbReference>
<dbReference type="EMBL" id="AOSK01000039">
    <property type="protein sequence ID" value="EYD76918.1"/>
    <property type="molecule type" value="Genomic_DNA"/>
</dbReference>
<evidence type="ECO:0000256" key="1">
    <source>
        <dbReference type="SAM" id="SignalP"/>
    </source>
</evidence>
<evidence type="ECO:0000313" key="2">
    <source>
        <dbReference type="EMBL" id="EYD76918.1"/>
    </source>
</evidence>
<dbReference type="AlphaFoldDB" id="A0A017HRX6"/>
<evidence type="ECO:0008006" key="4">
    <source>
        <dbReference type="Google" id="ProtNLM"/>
    </source>
</evidence>
<organism evidence="2 3">
    <name type="scientific">Rubellimicrobium mesophilum DSM 19309</name>
    <dbReference type="NCBI Taxonomy" id="442562"/>
    <lineage>
        <taxon>Bacteria</taxon>
        <taxon>Pseudomonadati</taxon>
        <taxon>Pseudomonadota</taxon>
        <taxon>Alphaproteobacteria</taxon>
        <taxon>Rhodobacterales</taxon>
        <taxon>Roseobacteraceae</taxon>
        <taxon>Rubellimicrobium</taxon>
    </lineage>
</organism>
<keyword evidence="1" id="KW-0732">Signal</keyword>
<protein>
    <recommendedName>
        <fullName evidence="4">DUF3108 domain-containing protein</fullName>
    </recommendedName>
</protein>
<sequence>MIPIRPSLWLALATASLAGAARAEATSFQVVLAGSVLGTVDYETDGGRPALLRSNLDNTPLGVLNGTWQAGSQPVRTSEGVDAVQFQAVTASSRKNRTITFLHADGRVLTVQVDPAEDATELSDAAQVPAGVLDPVEAFGRLFETQGCPEAFRLYDGRRVVEVTPAGAEEANGLLTCDMDYEVVAGPGHLSPFRFRSFDLTLTYVRTDGGPVLAEVDVSAGPFTVRLRR</sequence>
<dbReference type="OrthoDB" id="7723416at2"/>
<feature type="chain" id="PRO_5001493143" description="DUF3108 domain-containing protein" evidence="1">
    <location>
        <begin position="26"/>
        <end position="229"/>
    </location>
</feature>
<comment type="caution">
    <text evidence="2">The sequence shown here is derived from an EMBL/GenBank/DDBJ whole genome shotgun (WGS) entry which is preliminary data.</text>
</comment>
<gene>
    <name evidence="2" type="ORF">Rumeso_01440</name>
</gene>